<dbReference type="EMBL" id="CP002770">
    <property type="protein sequence ID" value="AEG14109.1"/>
    <property type="molecule type" value="Genomic_DNA"/>
</dbReference>
<name>A0AAU8PTW0_DESK7</name>
<dbReference type="KEGG" id="dku:Desku_0487"/>
<keyword evidence="2" id="KW-1185">Reference proteome</keyword>
<dbReference type="Proteomes" id="UP000009229">
    <property type="component" value="Chromosome"/>
</dbReference>
<organism evidence="1 2">
    <name type="scientific">Desulfofundulus kuznetsovii (strain DSM 6115 / VKM B-1805 / 17)</name>
    <name type="common">Desulfotomaculum kuznetsovii</name>
    <dbReference type="NCBI Taxonomy" id="760568"/>
    <lineage>
        <taxon>Bacteria</taxon>
        <taxon>Bacillati</taxon>
        <taxon>Bacillota</taxon>
        <taxon>Clostridia</taxon>
        <taxon>Eubacteriales</taxon>
        <taxon>Peptococcaceae</taxon>
        <taxon>Desulfofundulus</taxon>
    </lineage>
</organism>
<dbReference type="AlphaFoldDB" id="A0AAU8PTW0"/>
<sequence>MAEKVFSTMLDLCKIKLIPLRWYPKGVVEMREWVKYLVRKYLEEPFCQVELMRAEMLKNDQARPKLRLIRGHKKSYARNLPDESHSLPING</sequence>
<proteinExistence type="predicted"/>
<evidence type="ECO:0000313" key="2">
    <source>
        <dbReference type="Proteomes" id="UP000009229"/>
    </source>
</evidence>
<accession>A0AAU8PTW0</accession>
<protein>
    <submittedName>
        <fullName evidence="1">Uncharacterized protein</fullName>
    </submittedName>
</protein>
<evidence type="ECO:0000313" key="1">
    <source>
        <dbReference type="EMBL" id="AEG14109.1"/>
    </source>
</evidence>
<reference evidence="2" key="1">
    <citation type="submission" date="2011-05" db="EMBL/GenBank/DDBJ databases">
        <title>Complete sequence of Desulfotomaculum kuznetsovii DSM 6115.</title>
        <authorList>
            <person name="Lucas S."/>
            <person name="Han J."/>
            <person name="Lapidus A."/>
            <person name="Cheng J.-F."/>
            <person name="Goodwin L."/>
            <person name="Pitluck S."/>
            <person name="Peters L."/>
            <person name="Mikhailova N."/>
            <person name="Lu M."/>
            <person name="Saunders E."/>
            <person name="Han C."/>
            <person name="Tapia R."/>
            <person name="Land M."/>
            <person name="Hauser L."/>
            <person name="Kyrpides N."/>
            <person name="Ivanova N."/>
            <person name="Pagani I."/>
            <person name="Nazina T."/>
            <person name="Ivanova A."/>
            <person name="Parshina S."/>
            <person name="Kuever J."/>
            <person name="Muyzer G."/>
            <person name="Plugge C."/>
            <person name="Stams A."/>
            <person name="Woyke T."/>
        </authorList>
    </citation>
    <scope>NUCLEOTIDE SEQUENCE [LARGE SCALE GENOMIC DNA]</scope>
    <source>
        <strain evidence="2">DSM 6115 / VKM B-1805 / 17</strain>
    </source>
</reference>
<dbReference type="RefSeq" id="WP_013821624.1">
    <property type="nucleotide sequence ID" value="NC_015573.1"/>
</dbReference>
<gene>
    <name evidence="1" type="ordered locus">Desku_0487</name>
</gene>